<dbReference type="SUPFAM" id="SSF52949">
    <property type="entry name" value="Macro domain-like"/>
    <property type="match status" value="1"/>
</dbReference>
<dbReference type="Gene3D" id="3.40.220.10">
    <property type="entry name" value="Leucine Aminopeptidase, subunit E, domain 1"/>
    <property type="match status" value="1"/>
</dbReference>
<comment type="caution">
    <text evidence="1">The sequence shown here is derived from an EMBL/GenBank/DDBJ whole genome shotgun (WGS) entry which is preliminary data.</text>
</comment>
<reference evidence="1" key="1">
    <citation type="journal article" date="2014" name="Front. Microbiol.">
        <title>High frequency of phylogenetically diverse reductive dehalogenase-homologous genes in deep subseafloor sedimentary metagenomes.</title>
        <authorList>
            <person name="Kawai M."/>
            <person name="Futagami T."/>
            <person name="Toyoda A."/>
            <person name="Takaki Y."/>
            <person name="Nishi S."/>
            <person name="Hori S."/>
            <person name="Arai W."/>
            <person name="Tsubouchi T."/>
            <person name="Morono Y."/>
            <person name="Uchiyama I."/>
            <person name="Ito T."/>
            <person name="Fujiyama A."/>
            <person name="Inagaki F."/>
            <person name="Takami H."/>
        </authorList>
    </citation>
    <scope>NUCLEOTIDE SEQUENCE</scope>
    <source>
        <strain evidence="1">Expedition CK06-06</strain>
    </source>
</reference>
<protein>
    <submittedName>
        <fullName evidence="1">Uncharacterized protein</fullName>
    </submittedName>
</protein>
<proteinExistence type="predicted"/>
<accession>X1Q0C5</accession>
<feature type="non-terminal residue" evidence="1">
    <location>
        <position position="257"/>
    </location>
</feature>
<sequence>RARSGKRSEDDWQLELLCNIAAAEFLMPVGSGMDLEHQSVTIDNLLQLQKQYDVSTEALSLRLVKITEEPCSLFAAARTADDEEVAIYRVDYSVDSRSFKFNVPRGLKIRGKTVLSECTAVGFTAKGSERWTPSLPKIDVECVGIPPYPGHYFPRIIGIARSKSAEQPMPVQIKYLWGDAVEPRGAGRRIIAHIVNDKTPNWGAGFALYLRKKMPSVQDEFREWVSVEQTNLSLGNVHQLMVSDDLSVVHMIVQHGY</sequence>
<name>X1Q0C5_9ZZZZ</name>
<feature type="non-terminal residue" evidence="1">
    <location>
        <position position="1"/>
    </location>
</feature>
<dbReference type="InterPro" id="IPR043472">
    <property type="entry name" value="Macro_dom-like"/>
</dbReference>
<organism evidence="1">
    <name type="scientific">marine sediment metagenome</name>
    <dbReference type="NCBI Taxonomy" id="412755"/>
    <lineage>
        <taxon>unclassified sequences</taxon>
        <taxon>metagenomes</taxon>
        <taxon>ecological metagenomes</taxon>
    </lineage>
</organism>
<evidence type="ECO:0000313" key="1">
    <source>
        <dbReference type="EMBL" id="GAI44540.1"/>
    </source>
</evidence>
<dbReference type="AlphaFoldDB" id="X1Q0C5"/>
<dbReference type="EMBL" id="BARV01029416">
    <property type="protein sequence ID" value="GAI44540.1"/>
    <property type="molecule type" value="Genomic_DNA"/>
</dbReference>
<gene>
    <name evidence="1" type="ORF">S06H3_46910</name>
</gene>